<proteinExistence type="predicted"/>
<accession>A0A6L6X1B9</accession>
<protein>
    <submittedName>
        <fullName evidence="2">Uncharacterized protein</fullName>
    </submittedName>
</protein>
<dbReference type="Proteomes" id="UP000483802">
    <property type="component" value="Unassembled WGS sequence"/>
</dbReference>
<dbReference type="RefSeq" id="WP_157167064.1">
    <property type="nucleotide sequence ID" value="NZ_WPNZ01000012.1"/>
</dbReference>
<comment type="caution">
    <text evidence="2">The sequence shown here is derived from an EMBL/GenBank/DDBJ whole genome shotgun (WGS) entry which is preliminary data.</text>
</comment>
<feature type="region of interest" description="Disordered" evidence="1">
    <location>
        <begin position="1"/>
        <end position="23"/>
    </location>
</feature>
<keyword evidence="3" id="KW-1185">Reference proteome</keyword>
<reference evidence="2 3" key="1">
    <citation type="submission" date="2019-11" db="EMBL/GenBank/DDBJ databases">
        <title>Streptomyces typhae sp. nov., a novel endophytic actinomycete isolated from the root of cattail pollen (Typha angustifolia L.).</title>
        <authorList>
            <person name="Peng C."/>
        </authorList>
    </citation>
    <scope>NUCLEOTIDE SEQUENCE [LARGE SCALE GENOMIC DNA]</scope>
    <source>
        <strain evidence="3">p1417</strain>
    </source>
</reference>
<organism evidence="2 3">
    <name type="scientific">Streptomyces typhae</name>
    <dbReference type="NCBI Taxonomy" id="2681492"/>
    <lineage>
        <taxon>Bacteria</taxon>
        <taxon>Bacillati</taxon>
        <taxon>Actinomycetota</taxon>
        <taxon>Actinomycetes</taxon>
        <taxon>Kitasatosporales</taxon>
        <taxon>Streptomycetaceae</taxon>
        <taxon>Streptomyces</taxon>
    </lineage>
</organism>
<evidence type="ECO:0000313" key="2">
    <source>
        <dbReference type="EMBL" id="MVO87439.1"/>
    </source>
</evidence>
<evidence type="ECO:0000256" key="1">
    <source>
        <dbReference type="SAM" id="MobiDB-lite"/>
    </source>
</evidence>
<gene>
    <name evidence="2" type="ORF">GPA10_22410</name>
</gene>
<sequence length="77" mass="8940">MRDKRSSILISPTKRREKISRQPSQSKAFELAQEWAKKIKEYGMTDRFGMELVGVGPASWDVYLVDRSIPEAKLNRK</sequence>
<dbReference type="AlphaFoldDB" id="A0A6L6X1B9"/>
<name>A0A6L6X1B9_9ACTN</name>
<dbReference type="EMBL" id="WPNZ01000012">
    <property type="protein sequence ID" value="MVO87439.1"/>
    <property type="molecule type" value="Genomic_DNA"/>
</dbReference>
<evidence type="ECO:0000313" key="3">
    <source>
        <dbReference type="Proteomes" id="UP000483802"/>
    </source>
</evidence>